<sequence length="530" mass="59125">MRVQLVKKGLPITLSTMLAFTVVAGCSDNAAPPGKAPAQGTTAPKASNEVVPISMALRVYATYVEKIPSLKDDPYFKKLEELTHTKLDIKYLAKETGAYGTKLDLMFASGDIPDVVQTSGGGYTNENGQTLVQAIEAGTFLPLNDLIDKYGPNLKKKIPEAAWEEQKFSDGKVYSLPEFLSNPSRKAAIIRKDLLDKAKLPVPKTVEEYLNVLREFKKMGLSQPFVGREKFNFSDMFLGAYDVMPTQWTLGPNGEPVPKFFNVANMEKAINTYKTMYDEGLMTKDFATQQFADYKRAIITGQGGLFTANAADILSYDVQLKQNVPDGKLEIVPSPTGTDGKGGSTLSGTVIRGYMINKKAKNPERIIQFFDWMLSDEADNFFSYGIEGTDYTKDNGKINYKLPVTTDEAGREDWRKNDFWLLHDATYNKKLLELTPDGQAVLGKFDSVMSKEGRDGIRWKEEPKALSTTPDLQMSSIPKLLNEHMAKMIIGQEPLGWQKVVDEWKSKGGDKALKEVAETYKRGEFLKPRR</sequence>
<keyword evidence="5" id="KW-0449">Lipoprotein</keyword>
<feature type="signal peptide" evidence="6">
    <location>
        <begin position="1"/>
        <end position="24"/>
    </location>
</feature>
<evidence type="ECO:0000256" key="2">
    <source>
        <dbReference type="ARBA" id="ARBA00022729"/>
    </source>
</evidence>
<keyword evidence="2 6" id="KW-0732">Signal</keyword>
<evidence type="ECO:0000256" key="3">
    <source>
        <dbReference type="ARBA" id="ARBA00023136"/>
    </source>
</evidence>
<evidence type="ECO:0000256" key="6">
    <source>
        <dbReference type="SAM" id="SignalP"/>
    </source>
</evidence>
<keyword evidence="8" id="KW-1185">Reference proteome</keyword>
<gene>
    <name evidence="7" type="ORF">NV381_29350</name>
</gene>
<feature type="chain" id="PRO_5047371826" evidence="6">
    <location>
        <begin position="25"/>
        <end position="530"/>
    </location>
</feature>
<evidence type="ECO:0000256" key="4">
    <source>
        <dbReference type="ARBA" id="ARBA00023139"/>
    </source>
</evidence>
<dbReference type="PROSITE" id="PS51257">
    <property type="entry name" value="PROKAR_LIPOPROTEIN"/>
    <property type="match status" value="1"/>
</dbReference>
<dbReference type="EMBL" id="JANQBD010000026">
    <property type="protein sequence ID" value="MCR8635315.1"/>
    <property type="molecule type" value="Genomic_DNA"/>
</dbReference>
<dbReference type="RefSeq" id="WP_258216856.1">
    <property type="nucleotide sequence ID" value="NZ_JANQBD010000026.1"/>
</dbReference>
<keyword evidence="1" id="KW-1003">Cell membrane</keyword>
<protein>
    <submittedName>
        <fullName evidence="7">Extracellular solute-binding protein</fullName>
    </submittedName>
</protein>
<evidence type="ECO:0000313" key="8">
    <source>
        <dbReference type="Proteomes" id="UP001300012"/>
    </source>
</evidence>
<evidence type="ECO:0000313" key="7">
    <source>
        <dbReference type="EMBL" id="MCR8635315.1"/>
    </source>
</evidence>
<organism evidence="7 8">
    <name type="scientific">Paenibacillus radicis</name>
    <name type="common">ex Xue et al. 2023</name>
    <dbReference type="NCBI Taxonomy" id="2972489"/>
    <lineage>
        <taxon>Bacteria</taxon>
        <taxon>Bacillati</taxon>
        <taxon>Bacillota</taxon>
        <taxon>Bacilli</taxon>
        <taxon>Bacillales</taxon>
        <taxon>Paenibacillaceae</taxon>
        <taxon>Paenibacillus</taxon>
    </lineage>
</organism>
<evidence type="ECO:0000256" key="1">
    <source>
        <dbReference type="ARBA" id="ARBA00022475"/>
    </source>
</evidence>
<reference evidence="7 8" key="1">
    <citation type="submission" date="2022-08" db="EMBL/GenBank/DDBJ databases">
        <title>Paenibacillus endoradicis sp. nov., Paenibacillus radicibacter sp. nov and Paenibacillus pararadicis sp. nov., three cold-adapted plant growth-promoting bacteria isolated from root of Larix gmelinii in Great Khingan.</title>
        <authorList>
            <person name="Xue H."/>
        </authorList>
    </citation>
    <scope>NUCLEOTIDE SEQUENCE [LARGE SCALE GENOMIC DNA]</scope>
    <source>
        <strain evidence="7 8">N5-1-1-5</strain>
    </source>
</reference>
<name>A0ABT1YRE8_9BACL</name>
<dbReference type="Proteomes" id="UP001300012">
    <property type="component" value="Unassembled WGS sequence"/>
</dbReference>
<dbReference type="SUPFAM" id="SSF53850">
    <property type="entry name" value="Periplasmic binding protein-like II"/>
    <property type="match status" value="1"/>
</dbReference>
<dbReference type="Gene3D" id="3.40.190.10">
    <property type="entry name" value="Periplasmic binding protein-like II"/>
    <property type="match status" value="2"/>
</dbReference>
<evidence type="ECO:0000256" key="5">
    <source>
        <dbReference type="ARBA" id="ARBA00023288"/>
    </source>
</evidence>
<dbReference type="InterPro" id="IPR006059">
    <property type="entry name" value="SBP"/>
</dbReference>
<dbReference type="InterPro" id="IPR050490">
    <property type="entry name" value="Bact_solute-bd_prot1"/>
</dbReference>
<dbReference type="PANTHER" id="PTHR43649">
    <property type="entry name" value="ARABINOSE-BINDING PROTEIN-RELATED"/>
    <property type="match status" value="1"/>
</dbReference>
<comment type="caution">
    <text evidence="7">The sequence shown here is derived from an EMBL/GenBank/DDBJ whole genome shotgun (WGS) entry which is preliminary data.</text>
</comment>
<dbReference type="PANTHER" id="PTHR43649:SF33">
    <property type="entry name" value="POLYGALACTURONAN_RHAMNOGALACTURONAN-BINDING PROTEIN YTCQ"/>
    <property type="match status" value="1"/>
</dbReference>
<dbReference type="Pfam" id="PF01547">
    <property type="entry name" value="SBP_bac_1"/>
    <property type="match status" value="1"/>
</dbReference>
<accession>A0ABT1YRE8</accession>
<keyword evidence="3" id="KW-0472">Membrane</keyword>
<keyword evidence="4" id="KW-0564">Palmitate</keyword>
<proteinExistence type="predicted"/>